<keyword evidence="3" id="KW-1185">Reference proteome</keyword>
<reference evidence="2 3" key="1">
    <citation type="submission" date="2019-08" db="EMBL/GenBank/DDBJ databases">
        <authorList>
            <person name="Dhanesh K."/>
            <person name="Kumar G."/>
            <person name="Sasikala C."/>
            <person name="Venkata Ramana C."/>
        </authorList>
    </citation>
    <scope>NUCLEOTIDE SEQUENCE [LARGE SCALE GENOMIC DNA]</scope>
    <source>
        <strain evidence="2 3">JC645</strain>
    </source>
</reference>
<dbReference type="EMBL" id="VWOX01000021">
    <property type="protein sequence ID" value="KAA5539167.1"/>
    <property type="molecule type" value="Genomic_DNA"/>
</dbReference>
<protein>
    <submittedName>
        <fullName evidence="2">Uncharacterized protein</fullName>
    </submittedName>
</protein>
<evidence type="ECO:0000256" key="1">
    <source>
        <dbReference type="SAM" id="MobiDB-lite"/>
    </source>
</evidence>
<accession>A0A5M6CV90</accession>
<sequence>MIQLETAHFSNLIGAVQRTASLTGGAVRGLPNDVVVDGLPGVQSFPSSIADAQKEFELGRPGAALERIRQLETSFSSIVSRWNSTVSSIISGAKQGRQAVPAAKLNEVRNAQTRMQTLVGPATKAFRDLLTALEHEITMEGRRRLDAGEESSPETAATASDHAVPDLPEPFSDNYQVGPQLRLQRGEDKKIRVTPPFQPGSFYLLIGVDGDRVVRIEKLQKASLAVYDFALGDHTVIDEKPLIEQLKRGIWSVAKTEQS</sequence>
<name>A0A5M6CV90_9BACT</name>
<evidence type="ECO:0000313" key="2">
    <source>
        <dbReference type="EMBL" id="KAA5539167.1"/>
    </source>
</evidence>
<comment type="caution">
    <text evidence="2">The sequence shown here is derived from an EMBL/GenBank/DDBJ whole genome shotgun (WGS) entry which is preliminary data.</text>
</comment>
<organism evidence="2 3">
    <name type="scientific">Roseiconus nitratireducens</name>
    <dbReference type="NCBI Taxonomy" id="2605748"/>
    <lineage>
        <taxon>Bacteria</taxon>
        <taxon>Pseudomonadati</taxon>
        <taxon>Planctomycetota</taxon>
        <taxon>Planctomycetia</taxon>
        <taxon>Pirellulales</taxon>
        <taxon>Pirellulaceae</taxon>
        <taxon>Roseiconus</taxon>
    </lineage>
</organism>
<gene>
    <name evidence="2" type="ORF">FYK55_24925</name>
</gene>
<evidence type="ECO:0000313" key="3">
    <source>
        <dbReference type="Proteomes" id="UP000324479"/>
    </source>
</evidence>
<dbReference type="Proteomes" id="UP000324479">
    <property type="component" value="Unassembled WGS sequence"/>
</dbReference>
<proteinExistence type="predicted"/>
<dbReference type="AlphaFoldDB" id="A0A5M6CV90"/>
<feature type="region of interest" description="Disordered" evidence="1">
    <location>
        <begin position="140"/>
        <end position="173"/>
    </location>
</feature>
<dbReference type="RefSeq" id="WP_150079360.1">
    <property type="nucleotide sequence ID" value="NZ_VWOX01000021.1"/>
</dbReference>